<dbReference type="EC" id="6.3.5.7" evidence="8"/>
<dbReference type="InterPro" id="IPR000120">
    <property type="entry name" value="Amidase"/>
</dbReference>
<dbReference type="NCBIfam" id="TIGR00132">
    <property type="entry name" value="gatA"/>
    <property type="match status" value="1"/>
</dbReference>
<dbReference type="Pfam" id="PF01425">
    <property type="entry name" value="Amidase"/>
    <property type="match status" value="1"/>
</dbReference>
<protein>
    <recommendedName>
        <fullName evidence="8">Glutamyl-tRNA(Gln) amidotransferase subunit A</fullName>
        <shortName evidence="8">Glu-ADT subunit A</shortName>
        <ecNumber evidence="8">6.3.5.7</ecNumber>
    </recommendedName>
</protein>
<comment type="subunit">
    <text evidence="8">Heterotrimer of A, B and C subunits.</text>
</comment>
<dbReference type="PANTHER" id="PTHR11895:SF151">
    <property type="entry name" value="GLUTAMYL-TRNA(GLN) AMIDOTRANSFERASE SUBUNIT A"/>
    <property type="match status" value="1"/>
</dbReference>
<dbReference type="GO" id="GO:0006412">
    <property type="term" value="P:translation"/>
    <property type="evidence" value="ECO:0007669"/>
    <property type="project" value="UniProtKB-UniRule"/>
</dbReference>
<feature type="domain" description="Amidase" evidence="9">
    <location>
        <begin position="19"/>
        <end position="463"/>
    </location>
</feature>
<dbReference type="AlphaFoldDB" id="A0A0A1ZP94"/>
<evidence type="ECO:0000256" key="5">
    <source>
        <dbReference type="ARBA" id="ARBA00022917"/>
    </source>
</evidence>
<evidence type="ECO:0000256" key="4">
    <source>
        <dbReference type="ARBA" id="ARBA00022840"/>
    </source>
</evidence>
<dbReference type="GO" id="GO:0050567">
    <property type="term" value="F:glutaminyl-tRNA synthase (glutamine-hydrolyzing) activity"/>
    <property type="evidence" value="ECO:0007669"/>
    <property type="project" value="UniProtKB-UniRule"/>
</dbReference>
<evidence type="ECO:0000256" key="1">
    <source>
        <dbReference type="ARBA" id="ARBA00008069"/>
    </source>
</evidence>
<evidence type="ECO:0000256" key="2">
    <source>
        <dbReference type="ARBA" id="ARBA00022598"/>
    </source>
</evidence>
<evidence type="ECO:0000313" key="10">
    <source>
        <dbReference type="EMBL" id="KGF90356.1"/>
    </source>
</evidence>
<feature type="active site" description="Charge relay system" evidence="8">
    <location>
        <position position="74"/>
    </location>
</feature>
<dbReference type="OrthoDB" id="9811471at2"/>
<evidence type="ECO:0000256" key="3">
    <source>
        <dbReference type="ARBA" id="ARBA00022741"/>
    </source>
</evidence>
<comment type="caution">
    <text evidence="10">The sequence shown here is derived from an EMBL/GenBank/DDBJ whole genome shotgun (WGS) entry which is preliminary data.</text>
</comment>
<sequence>MNFSILRKEINSKNASVKELINDFFTKIDTIDPQINSFICTTKDNAIAQAENIDKLIQNEEKLPNLAGMPIAIKDNICTKGVVTTCASKMLKSFVAPYESTASSKLLYSGGICLGKTNLDEFAMGSSTETSIFGVTSNPWDINRVPGGSSGGSAASVAAGLCVAAIGSDTGGSIRQPASFCGVVGLKPTYGRVSRWGLVAFASSLDQIGPITNTVSDAAEILYSISGKDPLDSTCLDKPVPNYISDLNKSIKDLKIGIIKECFEHPGLNPEVKESVLSGVERFKTLGAEIIEVECPRFNDGIATYYVIAPCEASANLARYDGVKYGYRSNEGTNLLEMTSKSRAEGFGDEVQRRILIGTYALSAGYTDAYYKKAQKVRTLIRNDFDKAFKKVDILLTPTCPTTAFLKGDFVNDPLSMYLSDLLTVPANLAGLPAISIPCGFDTKGLPIGLQLIGNVLEENRILNAAHIFEIDAQVIKNRSLF</sequence>
<evidence type="ECO:0000256" key="8">
    <source>
        <dbReference type="HAMAP-Rule" id="MF_00120"/>
    </source>
</evidence>
<comment type="function">
    <text evidence="6 8">Allows the formation of correctly charged Gln-tRNA(Gln) through the transamidation of misacylated Glu-tRNA(Gln) in organisms which lack glutaminyl-tRNA synthetase. The reaction takes place in the presence of glutamine and ATP through an activated gamma-phospho-Glu-tRNA(Gln).</text>
</comment>
<comment type="similarity">
    <text evidence="1 8">Belongs to the amidase family. GatA subfamily.</text>
</comment>
<feature type="active site" description="Charge relay system" evidence="8">
    <location>
        <position position="149"/>
    </location>
</feature>
<dbReference type="Gene3D" id="3.90.1300.10">
    <property type="entry name" value="Amidase signature (AS) domain"/>
    <property type="match status" value="1"/>
</dbReference>
<evidence type="ECO:0000256" key="6">
    <source>
        <dbReference type="ARBA" id="ARBA00025295"/>
    </source>
</evidence>
<dbReference type="GO" id="GO:0005524">
    <property type="term" value="F:ATP binding"/>
    <property type="evidence" value="ECO:0007669"/>
    <property type="project" value="UniProtKB-KW"/>
</dbReference>
<keyword evidence="2 8" id="KW-0436">Ligase</keyword>
<dbReference type="SUPFAM" id="SSF75304">
    <property type="entry name" value="Amidase signature (AS) enzymes"/>
    <property type="match status" value="1"/>
</dbReference>
<keyword evidence="10" id="KW-0808">Transferase</keyword>
<evidence type="ECO:0000313" key="11">
    <source>
        <dbReference type="Proteomes" id="UP000030491"/>
    </source>
</evidence>
<comment type="catalytic activity">
    <reaction evidence="7 8">
        <text>L-glutamyl-tRNA(Gln) + L-glutamine + ATP + H2O = L-glutaminyl-tRNA(Gln) + L-glutamate + ADP + phosphate + H(+)</text>
        <dbReference type="Rhea" id="RHEA:17521"/>
        <dbReference type="Rhea" id="RHEA-COMP:9681"/>
        <dbReference type="Rhea" id="RHEA-COMP:9684"/>
        <dbReference type="ChEBI" id="CHEBI:15377"/>
        <dbReference type="ChEBI" id="CHEBI:15378"/>
        <dbReference type="ChEBI" id="CHEBI:29985"/>
        <dbReference type="ChEBI" id="CHEBI:30616"/>
        <dbReference type="ChEBI" id="CHEBI:43474"/>
        <dbReference type="ChEBI" id="CHEBI:58359"/>
        <dbReference type="ChEBI" id="CHEBI:78520"/>
        <dbReference type="ChEBI" id="CHEBI:78521"/>
        <dbReference type="ChEBI" id="CHEBI:456216"/>
        <dbReference type="EC" id="6.3.5.7"/>
    </reaction>
</comment>
<dbReference type="InterPro" id="IPR020556">
    <property type="entry name" value="Amidase_CS"/>
</dbReference>
<dbReference type="HAMAP" id="MF_00120">
    <property type="entry name" value="GatA"/>
    <property type="match status" value="1"/>
</dbReference>
<proteinExistence type="inferred from homology"/>
<name>A0A0A1ZP94_PROMR</name>
<accession>A0A0A1ZP94</accession>
<dbReference type="RefSeq" id="WP_032514318.1">
    <property type="nucleotide sequence ID" value="NZ_JNAJ01000017.1"/>
</dbReference>
<dbReference type="Proteomes" id="UP000030491">
    <property type="component" value="Unassembled WGS sequence"/>
</dbReference>
<keyword evidence="5 8" id="KW-0648">Protein biosynthesis</keyword>
<dbReference type="InterPro" id="IPR036928">
    <property type="entry name" value="AS_sf"/>
</dbReference>
<feature type="active site" description="Acyl-ester intermediate" evidence="8">
    <location>
        <position position="173"/>
    </location>
</feature>
<gene>
    <name evidence="8" type="primary">gatA</name>
    <name evidence="10" type="ORF">EU93_1527</name>
</gene>
<dbReference type="InterPro" id="IPR023631">
    <property type="entry name" value="Amidase_dom"/>
</dbReference>
<evidence type="ECO:0000256" key="7">
    <source>
        <dbReference type="ARBA" id="ARBA00047407"/>
    </source>
</evidence>
<dbReference type="EMBL" id="JNAJ01000017">
    <property type="protein sequence ID" value="KGF90356.1"/>
    <property type="molecule type" value="Genomic_DNA"/>
</dbReference>
<dbReference type="PROSITE" id="PS00571">
    <property type="entry name" value="AMIDASES"/>
    <property type="match status" value="1"/>
</dbReference>
<keyword evidence="3 8" id="KW-0547">Nucleotide-binding</keyword>
<evidence type="ECO:0000259" key="9">
    <source>
        <dbReference type="Pfam" id="PF01425"/>
    </source>
</evidence>
<organism evidence="10 11">
    <name type="scientific">Prochlorococcus marinus str. MIT 9116</name>
    <dbReference type="NCBI Taxonomy" id="167544"/>
    <lineage>
        <taxon>Bacteria</taxon>
        <taxon>Bacillati</taxon>
        <taxon>Cyanobacteriota</taxon>
        <taxon>Cyanophyceae</taxon>
        <taxon>Synechococcales</taxon>
        <taxon>Prochlorococcaceae</taxon>
        <taxon>Prochlorococcus</taxon>
    </lineage>
</organism>
<dbReference type="GO" id="GO:0016740">
    <property type="term" value="F:transferase activity"/>
    <property type="evidence" value="ECO:0007669"/>
    <property type="project" value="UniProtKB-KW"/>
</dbReference>
<keyword evidence="4 8" id="KW-0067">ATP-binding</keyword>
<reference evidence="11" key="1">
    <citation type="journal article" date="2014" name="Sci. Data">
        <title>Genomes of diverse isolates of the marine cyanobacterium Prochlorococcus.</title>
        <authorList>
            <person name="Biller S."/>
            <person name="Berube P."/>
            <person name="Thompson J."/>
            <person name="Kelly L."/>
            <person name="Roggensack S."/>
            <person name="Awad L."/>
            <person name="Roache-Johnson K."/>
            <person name="Ding H."/>
            <person name="Giovannoni S.J."/>
            <person name="Moore L.R."/>
            <person name="Chisholm S.W."/>
        </authorList>
    </citation>
    <scope>NUCLEOTIDE SEQUENCE [LARGE SCALE GENOMIC DNA]</scope>
</reference>
<dbReference type="PANTHER" id="PTHR11895">
    <property type="entry name" value="TRANSAMIDASE"/>
    <property type="match status" value="1"/>
</dbReference>
<dbReference type="GO" id="GO:0030956">
    <property type="term" value="C:glutamyl-tRNA(Gln) amidotransferase complex"/>
    <property type="evidence" value="ECO:0007669"/>
    <property type="project" value="InterPro"/>
</dbReference>
<dbReference type="InterPro" id="IPR004412">
    <property type="entry name" value="GatA"/>
</dbReference>